<reference evidence="3 4" key="1">
    <citation type="submission" date="2024-01" db="EMBL/GenBank/DDBJ databases">
        <title>Genome assemblies of Stephania.</title>
        <authorList>
            <person name="Yang L."/>
        </authorList>
    </citation>
    <scope>NUCLEOTIDE SEQUENCE [LARGE SCALE GENOMIC DNA]</scope>
    <source>
        <strain evidence="3">YNDBR</strain>
        <tissue evidence="3">Leaf</tissue>
    </source>
</reference>
<dbReference type="Pfam" id="PF23551">
    <property type="entry name" value="Zn_ribbon_20"/>
    <property type="match status" value="1"/>
</dbReference>
<organism evidence="3 4">
    <name type="scientific">Stephania yunnanensis</name>
    <dbReference type="NCBI Taxonomy" id="152371"/>
    <lineage>
        <taxon>Eukaryota</taxon>
        <taxon>Viridiplantae</taxon>
        <taxon>Streptophyta</taxon>
        <taxon>Embryophyta</taxon>
        <taxon>Tracheophyta</taxon>
        <taxon>Spermatophyta</taxon>
        <taxon>Magnoliopsida</taxon>
        <taxon>Ranunculales</taxon>
        <taxon>Menispermaceae</taxon>
        <taxon>Menispermoideae</taxon>
        <taxon>Cissampelideae</taxon>
        <taxon>Stephania</taxon>
    </lineage>
</organism>
<feature type="compositionally biased region" description="Polar residues" evidence="1">
    <location>
        <begin position="131"/>
        <end position="143"/>
    </location>
</feature>
<feature type="compositionally biased region" description="Gly residues" evidence="1">
    <location>
        <begin position="271"/>
        <end position="281"/>
    </location>
</feature>
<comment type="caution">
    <text evidence="3">The sequence shown here is derived from an EMBL/GenBank/DDBJ whole genome shotgun (WGS) entry which is preliminary data.</text>
</comment>
<evidence type="ECO:0000313" key="4">
    <source>
        <dbReference type="Proteomes" id="UP001420932"/>
    </source>
</evidence>
<proteinExistence type="predicted"/>
<keyword evidence="4" id="KW-1185">Reference proteome</keyword>
<gene>
    <name evidence="3" type="ORF">Syun_015427</name>
</gene>
<evidence type="ECO:0000313" key="3">
    <source>
        <dbReference type="EMBL" id="KAK9136097.1"/>
    </source>
</evidence>
<dbReference type="AlphaFoldDB" id="A0AAP0JNH8"/>
<feature type="region of interest" description="Disordered" evidence="1">
    <location>
        <begin position="130"/>
        <end position="231"/>
    </location>
</feature>
<dbReference type="Proteomes" id="UP001420932">
    <property type="component" value="Unassembled WGS sequence"/>
</dbReference>
<feature type="region of interest" description="Disordered" evidence="1">
    <location>
        <begin position="249"/>
        <end position="283"/>
    </location>
</feature>
<evidence type="ECO:0000256" key="1">
    <source>
        <dbReference type="SAM" id="MobiDB-lite"/>
    </source>
</evidence>
<dbReference type="InterPro" id="IPR053052">
    <property type="entry name" value="Imprinting_Balance_Reg"/>
</dbReference>
<name>A0AAP0JNH8_9MAGN</name>
<protein>
    <recommendedName>
        <fullName evidence="2">Zinc beta-ribbon domain-containing protein</fullName>
    </recommendedName>
</protein>
<dbReference type="PANTHER" id="PTHR45496">
    <property type="entry name" value="CHAPERONE DNAJ-DOMAIN SUPERFAMILY PROTEIN"/>
    <property type="match status" value="1"/>
</dbReference>
<feature type="compositionally biased region" description="Acidic residues" evidence="1">
    <location>
        <begin position="164"/>
        <end position="178"/>
    </location>
</feature>
<accession>A0AAP0JNH8</accession>
<sequence>MLQQRQRKVIGIGIGVDQQQQQGSTAATGASASSSRVERNAGQSRLLSFWTACPYCYNMYEYPRVYEDCCLRCQNCKRGFHATVVPSPPNVVAGKEAYYCCWAFFPIWFSPGLGFDSGVGGRNSGAPNWVPFTSMNEFQSPQQGEMKGKRGGGGGGDGERDGDGGEDDDNVENGSDESWDSRLELGSGRKRGKGGNVKGNKGNLNPPQAQSGNPSGLGRGNTTNNNNNPALVNEGAALLKDEGQVVRGQDKMLQRRGMKKTVAKRGRKPGRGGGGRGGVGGRNTVWIDMDLNVEIKDDGDEAAAGEGEGGMGSIEEEATEGIGFFEGLDDFLGSLPILNVAAVAPEQQKVQGVRGNL</sequence>
<feature type="compositionally biased region" description="Basic residues" evidence="1">
    <location>
        <begin position="254"/>
        <end position="270"/>
    </location>
</feature>
<dbReference type="EMBL" id="JBBNAF010000006">
    <property type="protein sequence ID" value="KAK9136097.1"/>
    <property type="molecule type" value="Genomic_DNA"/>
</dbReference>
<dbReference type="InterPro" id="IPR056988">
    <property type="entry name" value="Zn_ribbon_pln"/>
</dbReference>
<feature type="domain" description="Zinc beta-ribbon" evidence="2">
    <location>
        <begin position="49"/>
        <end position="82"/>
    </location>
</feature>
<evidence type="ECO:0000259" key="2">
    <source>
        <dbReference type="Pfam" id="PF23551"/>
    </source>
</evidence>
<dbReference type="PANTHER" id="PTHR45496:SF1">
    <property type="entry name" value="CHAPERONE DNAJ-DOMAIN SUPERFAMILY PROTEIN"/>
    <property type="match status" value="1"/>
</dbReference>